<keyword evidence="3" id="KW-1185">Reference proteome</keyword>
<dbReference type="OrthoDB" id="273590at2759"/>
<proteinExistence type="predicted"/>
<protein>
    <submittedName>
        <fullName evidence="2">Uncharacterized protein</fullName>
    </submittedName>
</protein>
<evidence type="ECO:0000313" key="2">
    <source>
        <dbReference type="EMBL" id="KPA77569.1"/>
    </source>
</evidence>
<dbReference type="RefSeq" id="XP_015656008.1">
    <property type="nucleotide sequence ID" value="XM_015805395.1"/>
</dbReference>
<sequence length="398" mass="43064">MFPQGLIDQWLSKPREGRRSVQEDPKATPAILRNIHDLEVHCQEHPYEVFCASSLRSPPFALYALENEEDEKARLARPPAMFAAVPPLAPADVYAATHANSDSVSSGGLGGRYRDKAEIHSTTMAAASHLQDVTSRLTTYLQSSGMFKPETPPNQGSSTPNPSEKAAGVAQLVVRVITEAAVAAAVRQGVAARVEAAEHAAYQRQQSSRRLQLRVGSKDDAPATKQHSVTASRGEIDSHDTEEKEEDDYYVAARAIADYRRDCQGLLSMAGLLRKLGAGIDVDRDDDESSPAPALRKRGRSDTARAEGRSIVVAAERDGRINYWARLRADGLRRFFGTDIPPPPPVVATAASQEAAHVKARQASAVLTPAEGWAGTQLQIAERDVLFALRKVFASGSV</sequence>
<evidence type="ECO:0000256" key="1">
    <source>
        <dbReference type="SAM" id="MobiDB-lite"/>
    </source>
</evidence>
<dbReference type="Proteomes" id="UP000037923">
    <property type="component" value="Unassembled WGS sequence"/>
</dbReference>
<feature type="region of interest" description="Disordered" evidence="1">
    <location>
        <begin position="144"/>
        <end position="164"/>
    </location>
</feature>
<dbReference type="GeneID" id="26907226"/>
<feature type="region of interest" description="Disordered" evidence="1">
    <location>
        <begin position="201"/>
        <end position="245"/>
    </location>
</feature>
<reference evidence="2 3" key="1">
    <citation type="submission" date="2015-07" db="EMBL/GenBank/DDBJ databases">
        <title>High-quality genome of monoxenous trypanosomatid Leptomonas pyrrhocoris.</title>
        <authorList>
            <person name="Flegontov P."/>
            <person name="Butenko A."/>
            <person name="Firsov S."/>
            <person name="Vlcek C."/>
            <person name="Logacheva M.D."/>
            <person name="Field M."/>
            <person name="Filatov D."/>
            <person name="Flegontova O."/>
            <person name="Gerasimov E."/>
            <person name="Jackson A.P."/>
            <person name="Kelly S."/>
            <person name="Opperdoes F."/>
            <person name="O'Reilly A."/>
            <person name="Votypka J."/>
            <person name="Yurchenko V."/>
            <person name="Lukes J."/>
        </authorList>
    </citation>
    <scope>NUCLEOTIDE SEQUENCE [LARGE SCALE GENOMIC DNA]</scope>
    <source>
        <strain evidence="2">H10</strain>
    </source>
</reference>
<dbReference type="VEuPathDB" id="TriTrypDB:LpyrH10_16_1220"/>
<dbReference type="AlphaFoldDB" id="A0A0M9FWT2"/>
<accession>A0A0M9FWT2</accession>
<organism evidence="2 3">
    <name type="scientific">Leptomonas pyrrhocoris</name>
    <name type="common">Firebug parasite</name>
    <dbReference type="NCBI Taxonomy" id="157538"/>
    <lineage>
        <taxon>Eukaryota</taxon>
        <taxon>Discoba</taxon>
        <taxon>Euglenozoa</taxon>
        <taxon>Kinetoplastea</taxon>
        <taxon>Metakinetoplastina</taxon>
        <taxon>Trypanosomatida</taxon>
        <taxon>Trypanosomatidae</taxon>
        <taxon>Leishmaniinae</taxon>
        <taxon>Leptomonas</taxon>
    </lineage>
</organism>
<dbReference type="OMA" id="RHWLGDR"/>
<dbReference type="EMBL" id="LGTL01000016">
    <property type="protein sequence ID" value="KPA77568.1"/>
    <property type="molecule type" value="Genomic_DNA"/>
</dbReference>
<dbReference type="RefSeq" id="XP_015656007.1">
    <property type="nucleotide sequence ID" value="XM_015805394.1"/>
</dbReference>
<feature type="compositionally biased region" description="Low complexity" evidence="1">
    <location>
        <begin position="201"/>
        <end position="214"/>
    </location>
</feature>
<dbReference type="EMBL" id="LGTL01000016">
    <property type="protein sequence ID" value="KPA77569.1"/>
    <property type="molecule type" value="Genomic_DNA"/>
</dbReference>
<evidence type="ECO:0000313" key="3">
    <source>
        <dbReference type="Proteomes" id="UP000037923"/>
    </source>
</evidence>
<name>A0A0M9FWT2_LEPPY</name>
<comment type="caution">
    <text evidence="2">The sequence shown here is derived from an EMBL/GenBank/DDBJ whole genome shotgun (WGS) entry which is preliminary data.</text>
</comment>
<feature type="compositionally biased region" description="Polar residues" evidence="1">
    <location>
        <begin position="153"/>
        <end position="162"/>
    </location>
</feature>
<feature type="region of interest" description="Disordered" evidence="1">
    <location>
        <begin position="281"/>
        <end position="303"/>
    </location>
</feature>
<gene>
    <name evidence="2" type="ORF">ABB37_06940</name>
</gene>